<dbReference type="Proteomes" id="UP001516400">
    <property type="component" value="Unassembled WGS sequence"/>
</dbReference>
<gene>
    <name evidence="2" type="ORF">HHI36_004153</name>
</gene>
<evidence type="ECO:0000256" key="1">
    <source>
        <dbReference type="SAM" id="MobiDB-lite"/>
    </source>
</evidence>
<feature type="compositionally biased region" description="Polar residues" evidence="1">
    <location>
        <begin position="1"/>
        <end position="10"/>
    </location>
</feature>
<name>A0ABD2NRY8_9CUCU</name>
<protein>
    <submittedName>
        <fullName evidence="2">Uncharacterized protein</fullName>
    </submittedName>
</protein>
<dbReference type="EMBL" id="JABFTP020000144">
    <property type="protein sequence ID" value="KAL3280925.1"/>
    <property type="molecule type" value="Genomic_DNA"/>
</dbReference>
<evidence type="ECO:0000313" key="3">
    <source>
        <dbReference type="Proteomes" id="UP001516400"/>
    </source>
</evidence>
<proteinExistence type="predicted"/>
<accession>A0ABD2NRY8</accession>
<dbReference type="AlphaFoldDB" id="A0ABD2NRY8"/>
<organism evidence="2 3">
    <name type="scientific">Cryptolaemus montrouzieri</name>
    <dbReference type="NCBI Taxonomy" id="559131"/>
    <lineage>
        <taxon>Eukaryota</taxon>
        <taxon>Metazoa</taxon>
        <taxon>Ecdysozoa</taxon>
        <taxon>Arthropoda</taxon>
        <taxon>Hexapoda</taxon>
        <taxon>Insecta</taxon>
        <taxon>Pterygota</taxon>
        <taxon>Neoptera</taxon>
        <taxon>Endopterygota</taxon>
        <taxon>Coleoptera</taxon>
        <taxon>Polyphaga</taxon>
        <taxon>Cucujiformia</taxon>
        <taxon>Coccinelloidea</taxon>
        <taxon>Coccinellidae</taxon>
        <taxon>Scymninae</taxon>
        <taxon>Scymnini</taxon>
        <taxon>Cryptolaemus</taxon>
    </lineage>
</organism>
<reference evidence="2 3" key="1">
    <citation type="journal article" date="2021" name="BMC Biol.">
        <title>Horizontally acquired antibacterial genes associated with adaptive radiation of ladybird beetles.</title>
        <authorList>
            <person name="Li H.S."/>
            <person name="Tang X.F."/>
            <person name="Huang Y.H."/>
            <person name="Xu Z.Y."/>
            <person name="Chen M.L."/>
            <person name="Du X.Y."/>
            <person name="Qiu B.Y."/>
            <person name="Chen P.T."/>
            <person name="Zhang W."/>
            <person name="Slipinski A."/>
            <person name="Escalona H.E."/>
            <person name="Waterhouse R.M."/>
            <person name="Zwick A."/>
            <person name="Pang H."/>
        </authorList>
    </citation>
    <scope>NUCLEOTIDE SEQUENCE [LARGE SCALE GENOMIC DNA]</scope>
    <source>
        <strain evidence="2">SYSU2018</strain>
    </source>
</reference>
<evidence type="ECO:0000313" key="2">
    <source>
        <dbReference type="EMBL" id="KAL3280925.1"/>
    </source>
</evidence>
<sequence>MGSSSESQGTEDTRLTRGSKKRTQNRIAPREPTRVTTRFLKIFHITTRKVTEEKTGETHTAFDKARPNIGRFSCEKEKGAPGIYPLQQGDLLGCKILDQRALWLCVRKETESRLLPDGQKDVRGEA</sequence>
<comment type="caution">
    <text evidence="2">The sequence shown here is derived from an EMBL/GenBank/DDBJ whole genome shotgun (WGS) entry which is preliminary data.</text>
</comment>
<keyword evidence="3" id="KW-1185">Reference proteome</keyword>
<feature type="region of interest" description="Disordered" evidence="1">
    <location>
        <begin position="1"/>
        <end position="29"/>
    </location>
</feature>